<sequence>MNNIGFRYFYPYGQYGECFTRGPWLPSTVESAFDAQVARDSLNLHNEVFKIENIISGSLPVLNKNIDYNSVNYHESVGHYSYGGHSSSENTSDDAHKINIFSCLISCFNTKDADD</sequence>
<dbReference type="EMBL" id="AAHISR010000047">
    <property type="protein sequence ID" value="EBW5674234.1"/>
    <property type="molecule type" value="Genomic_DNA"/>
</dbReference>
<name>A0A5I3ES47_SALET</name>
<evidence type="ECO:0000313" key="3">
    <source>
        <dbReference type="EMBL" id="EDA8247158.1"/>
    </source>
</evidence>
<protein>
    <submittedName>
        <fullName evidence="1">Uncharacterized protein</fullName>
    </submittedName>
</protein>
<accession>A0A5I3ES47</accession>
<organism evidence="1">
    <name type="scientific">Salmonella enterica subsp. enterica serovar London</name>
    <dbReference type="NCBI Taxonomy" id="149390"/>
    <lineage>
        <taxon>Bacteria</taxon>
        <taxon>Pseudomonadati</taxon>
        <taxon>Pseudomonadota</taxon>
        <taxon>Gammaproteobacteria</taxon>
        <taxon>Enterobacterales</taxon>
        <taxon>Enterobacteriaceae</taxon>
        <taxon>Salmonella</taxon>
    </lineage>
</organism>
<gene>
    <name evidence="3" type="ORF">A4I94_22505</name>
    <name evidence="1" type="ORF">DPY77_24225</name>
    <name evidence="2" type="ORF">EBC19_23800</name>
</gene>
<dbReference type="AlphaFoldDB" id="A0A5I3ES47"/>
<evidence type="ECO:0000313" key="1">
    <source>
        <dbReference type="EMBL" id="EBW5674234.1"/>
    </source>
</evidence>
<dbReference type="EMBL" id="AALLJB010000078">
    <property type="protein sequence ID" value="EDA8247158.1"/>
    <property type="molecule type" value="Genomic_DNA"/>
</dbReference>
<dbReference type="RefSeq" id="WP_001059539.1">
    <property type="nucleotide sequence ID" value="NZ_CP082930.1"/>
</dbReference>
<dbReference type="EMBL" id="AAHRBT010000043">
    <property type="protein sequence ID" value="EBZ4208355.1"/>
    <property type="molecule type" value="Genomic_DNA"/>
</dbReference>
<reference evidence="1" key="1">
    <citation type="submission" date="2018-06" db="EMBL/GenBank/DDBJ databases">
        <authorList>
            <person name="Ashton P.M."/>
            <person name="Dallman T."/>
            <person name="Nair S."/>
            <person name="De Pinna E."/>
            <person name="Peters T."/>
            <person name="Grant K."/>
        </authorList>
    </citation>
    <scope>NUCLEOTIDE SEQUENCE</scope>
    <source>
        <strain evidence="3">186598</strain>
        <strain evidence="1">196404</strain>
        <strain evidence="2">623457</strain>
    </source>
</reference>
<comment type="caution">
    <text evidence="1">The sequence shown here is derived from an EMBL/GenBank/DDBJ whole genome shotgun (WGS) entry which is preliminary data.</text>
</comment>
<proteinExistence type="predicted"/>
<evidence type="ECO:0000313" key="2">
    <source>
        <dbReference type="EMBL" id="EBZ4208355.1"/>
    </source>
</evidence>